<feature type="transmembrane region" description="Helical" evidence="1">
    <location>
        <begin position="48"/>
        <end position="71"/>
    </location>
</feature>
<protein>
    <submittedName>
        <fullName evidence="2">Uncharacterized protein</fullName>
    </submittedName>
</protein>
<evidence type="ECO:0000256" key="1">
    <source>
        <dbReference type="SAM" id="Phobius"/>
    </source>
</evidence>
<evidence type="ECO:0000313" key="3">
    <source>
        <dbReference type="Proteomes" id="UP000051568"/>
    </source>
</evidence>
<gene>
    <name evidence="2" type="ORF">IV80_GL000573</name>
</gene>
<feature type="transmembrane region" description="Helical" evidence="1">
    <location>
        <begin position="92"/>
        <end position="119"/>
    </location>
</feature>
<feature type="transmembrane region" description="Helical" evidence="1">
    <location>
        <begin position="125"/>
        <end position="147"/>
    </location>
</feature>
<name>A0A0R2IJM6_9LACO</name>
<keyword evidence="1" id="KW-0472">Membrane</keyword>
<reference evidence="2 3" key="1">
    <citation type="journal article" date="2015" name="Genome Announc.">
        <title>Expanding the biotechnology potential of lactobacilli through comparative genomics of 213 strains and associated genera.</title>
        <authorList>
            <person name="Sun Z."/>
            <person name="Harris H.M."/>
            <person name="McCann A."/>
            <person name="Guo C."/>
            <person name="Argimon S."/>
            <person name="Zhang W."/>
            <person name="Yang X."/>
            <person name="Jeffery I.B."/>
            <person name="Cooney J.C."/>
            <person name="Kagawa T.F."/>
            <person name="Liu W."/>
            <person name="Song Y."/>
            <person name="Salvetti E."/>
            <person name="Wrobel A."/>
            <person name="Rasinkangas P."/>
            <person name="Parkhill J."/>
            <person name="Rea M.C."/>
            <person name="O'Sullivan O."/>
            <person name="Ritari J."/>
            <person name="Douillard F.P."/>
            <person name="Paul Ross R."/>
            <person name="Yang R."/>
            <person name="Briner A.E."/>
            <person name="Felis G.E."/>
            <person name="de Vos W.M."/>
            <person name="Barrangou R."/>
            <person name="Klaenhammer T.R."/>
            <person name="Caufield P.W."/>
            <person name="Cui Y."/>
            <person name="Zhang H."/>
            <person name="O'Toole P.W."/>
        </authorList>
    </citation>
    <scope>NUCLEOTIDE SEQUENCE [LARGE SCALE GENOMIC DNA]</scope>
    <source>
        <strain evidence="2 3">DSM 17757</strain>
    </source>
</reference>
<keyword evidence="1" id="KW-1133">Transmembrane helix</keyword>
<dbReference type="EMBL" id="JQBR01000014">
    <property type="protein sequence ID" value="KRN64955.1"/>
    <property type="molecule type" value="Genomic_DNA"/>
</dbReference>
<dbReference type="Proteomes" id="UP000051568">
    <property type="component" value="Unassembled WGS sequence"/>
</dbReference>
<proteinExistence type="predicted"/>
<accession>A0A0R2IJM6</accession>
<comment type="caution">
    <text evidence="2">The sequence shown here is derived from an EMBL/GenBank/DDBJ whole genome shotgun (WGS) entry which is preliminary data.</text>
</comment>
<dbReference type="PATRIC" id="fig|319652.3.peg.581"/>
<keyword evidence="1" id="KW-0812">Transmembrane</keyword>
<dbReference type="AlphaFoldDB" id="A0A0R2IJM6"/>
<organism evidence="2 3">
    <name type="scientific">Pediococcus cellicola</name>
    <dbReference type="NCBI Taxonomy" id="319652"/>
    <lineage>
        <taxon>Bacteria</taxon>
        <taxon>Bacillati</taxon>
        <taxon>Bacillota</taxon>
        <taxon>Bacilli</taxon>
        <taxon>Lactobacillales</taxon>
        <taxon>Lactobacillaceae</taxon>
        <taxon>Pediococcus</taxon>
    </lineage>
</organism>
<keyword evidence="3" id="KW-1185">Reference proteome</keyword>
<evidence type="ECO:0000313" key="2">
    <source>
        <dbReference type="EMBL" id="KRN64955.1"/>
    </source>
</evidence>
<sequence>MLVNIFVEVLTVVFLGKTLTTQIPTLTDFWGRSVNVITVMPGDQVNSLIAILIVFFLAQILIGLVSLHLCRKKVSNFEFQLPAFLDFLNIKLFNLSLADGLVVWLVMQSWTFILIAFGLETVASGLAIVANFLFIAFIVGTLVVNLGTHRKLS</sequence>